<keyword evidence="3" id="KW-1185">Reference proteome</keyword>
<name>A0A2Z7BB22_9LAMI</name>
<dbReference type="InterPro" id="IPR036397">
    <property type="entry name" value="RNaseH_sf"/>
</dbReference>
<dbReference type="GO" id="GO:0015074">
    <property type="term" value="P:DNA integration"/>
    <property type="evidence" value="ECO:0007669"/>
    <property type="project" value="InterPro"/>
</dbReference>
<dbReference type="OrthoDB" id="909585at2759"/>
<dbReference type="InterPro" id="IPR056924">
    <property type="entry name" value="SH3_Tf2-1"/>
</dbReference>
<dbReference type="PANTHER" id="PTHR35046">
    <property type="entry name" value="ZINC KNUCKLE (CCHC-TYPE) FAMILY PROTEIN"/>
    <property type="match status" value="1"/>
</dbReference>
<organism evidence="2 3">
    <name type="scientific">Dorcoceras hygrometricum</name>
    <dbReference type="NCBI Taxonomy" id="472368"/>
    <lineage>
        <taxon>Eukaryota</taxon>
        <taxon>Viridiplantae</taxon>
        <taxon>Streptophyta</taxon>
        <taxon>Embryophyta</taxon>
        <taxon>Tracheophyta</taxon>
        <taxon>Spermatophyta</taxon>
        <taxon>Magnoliopsida</taxon>
        <taxon>eudicotyledons</taxon>
        <taxon>Gunneridae</taxon>
        <taxon>Pentapetalae</taxon>
        <taxon>asterids</taxon>
        <taxon>lamiids</taxon>
        <taxon>Lamiales</taxon>
        <taxon>Gesneriaceae</taxon>
        <taxon>Didymocarpoideae</taxon>
        <taxon>Trichosporeae</taxon>
        <taxon>Loxocarpinae</taxon>
        <taxon>Dorcoceras</taxon>
    </lineage>
</organism>
<sequence length="350" mass="40726">MPRSIVSDRDTRFLSYLWKTLWCKLGTKLLFSTTCHPQTDGQTEVVNRTLGTLLRAIISKNLNSWEDCLPFVEFAYNRSVHSTTGFSPFEIVYGFNPLTPMDLLSLPMSERLNLDGNKKAEYVRTLHEKFRTNIEKKIQQYTRQANKGKKKVTFEPGDWVWLHLRKERFPEKRRSKLLPRGDGPFQVLEKINDNAYKLDLPGEYNVSSTFNVSDLSLFDVGHDQDLRTIPSQEWEDDAITAIRRDPFALPSGLITRGRSKKFKEALHGLILSNQEMFKEEGNPAYEKVAGGLRDYIVNIIQVQDYQMKMNKKRPSTCMRCMHWEGILRTLGNKFIYMLGDVFRNSLNFYD</sequence>
<dbReference type="PANTHER" id="PTHR35046:SF9">
    <property type="entry name" value="RNA-DIRECTED DNA POLYMERASE"/>
    <property type="match status" value="1"/>
</dbReference>
<dbReference type="GO" id="GO:0003676">
    <property type="term" value="F:nucleic acid binding"/>
    <property type="evidence" value="ECO:0007669"/>
    <property type="project" value="InterPro"/>
</dbReference>
<evidence type="ECO:0000313" key="3">
    <source>
        <dbReference type="Proteomes" id="UP000250235"/>
    </source>
</evidence>
<dbReference type="InterPro" id="IPR012337">
    <property type="entry name" value="RNaseH-like_sf"/>
</dbReference>
<dbReference type="InterPro" id="IPR001584">
    <property type="entry name" value="Integrase_cat-core"/>
</dbReference>
<dbReference type="EMBL" id="KV009824">
    <property type="protein sequence ID" value="KZV29004.1"/>
    <property type="molecule type" value="Genomic_DNA"/>
</dbReference>
<dbReference type="Gene3D" id="3.30.420.10">
    <property type="entry name" value="Ribonuclease H-like superfamily/Ribonuclease H"/>
    <property type="match status" value="1"/>
</dbReference>
<proteinExistence type="predicted"/>
<dbReference type="AlphaFoldDB" id="A0A2Z7BB22"/>
<evidence type="ECO:0000313" key="2">
    <source>
        <dbReference type="EMBL" id="KZV29004.1"/>
    </source>
</evidence>
<reference evidence="2 3" key="1">
    <citation type="journal article" date="2015" name="Proc. Natl. Acad. Sci. U.S.A.">
        <title>The resurrection genome of Boea hygrometrica: A blueprint for survival of dehydration.</title>
        <authorList>
            <person name="Xiao L."/>
            <person name="Yang G."/>
            <person name="Zhang L."/>
            <person name="Yang X."/>
            <person name="Zhao S."/>
            <person name="Ji Z."/>
            <person name="Zhou Q."/>
            <person name="Hu M."/>
            <person name="Wang Y."/>
            <person name="Chen M."/>
            <person name="Xu Y."/>
            <person name="Jin H."/>
            <person name="Xiao X."/>
            <person name="Hu G."/>
            <person name="Bao F."/>
            <person name="Hu Y."/>
            <person name="Wan P."/>
            <person name="Li L."/>
            <person name="Deng X."/>
            <person name="Kuang T."/>
            <person name="Xiang C."/>
            <person name="Zhu J.K."/>
            <person name="Oliver M.J."/>
            <person name="He Y."/>
        </authorList>
    </citation>
    <scope>NUCLEOTIDE SEQUENCE [LARGE SCALE GENOMIC DNA]</scope>
    <source>
        <strain evidence="3">cv. XS01</strain>
    </source>
</reference>
<evidence type="ECO:0000259" key="1">
    <source>
        <dbReference type="PROSITE" id="PS50994"/>
    </source>
</evidence>
<gene>
    <name evidence="2" type="ORF">F511_03780</name>
</gene>
<protein>
    <recommendedName>
        <fullName evidence="1">Integrase catalytic domain-containing protein</fullName>
    </recommendedName>
</protein>
<dbReference type="SUPFAM" id="SSF53098">
    <property type="entry name" value="Ribonuclease H-like"/>
    <property type="match status" value="1"/>
</dbReference>
<dbReference type="Pfam" id="PF24626">
    <property type="entry name" value="SH3_Tf2-1"/>
    <property type="match status" value="1"/>
</dbReference>
<dbReference type="Proteomes" id="UP000250235">
    <property type="component" value="Unassembled WGS sequence"/>
</dbReference>
<accession>A0A2Z7BB22</accession>
<feature type="domain" description="Integrase catalytic" evidence="1">
    <location>
        <begin position="1"/>
        <end position="96"/>
    </location>
</feature>
<dbReference type="PROSITE" id="PS50994">
    <property type="entry name" value="INTEGRASE"/>
    <property type="match status" value="1"/>
</dbReference>